<sequence length="232" mass="25527">MNESQIVITRMRDTFNQIESAGSIDDCLNELAIKAGEVLDAACAIVMLSEDQVHEMGLRPGTGFGDVLEASVDGEHPRMFSAIEMQGKVIGVIRARQRQPARCFGADDLQLFGLLSLVIARSIQVIQMQHILKSRFAQLALTRSTQKTIGEIVAESAQSPNQMARILAKSFYREMISAGFNFNQIVFAATEVISELTDNMRKHKSAYRRRVGKMSAPELEGSVAPLGQIDAI</sequence>
<organism evidence="1 2">
    <name type="scientific">Paraburkholderia bannensis</name>
    <dbReference type="NCBI Taxonomy" id="765414"/>
    <lineage>
        <taxon>Bacteria</taxon>
        <taxon>Pseudomonadati</taxon>
        <taxon>Pseudomonadota</taxon>
        <taxon>Betaproteobacteria</taxon>
        <taxon>Burkholderiales</taxon>
        <taxon>Burkholderiaceae</taxon>
        <taxon>Paraburkholderia</taxon>
    </lineage>
</organism>
<dbReference type="Proteomes" id="UP000571554">
    <property type="component" value="Unassembled WGS sequence"/>
</dbReference>
<dbReference type="EMBL" id="JACHBW010000009">
    <property type="protein sequence ID" value="MBB6103649.1"/>
    <property type="molecule type" value="Genomic_DNA"/>
</dbReference>
<reference evidence="1 2" key="1">
    <citation type="submission" date="2020-08" db="EMBL/GenBank/DDBJ databases">
        <title>Above-ground endophytic microbial communities from plants in different locations in the United States.</title>
        <authorList>
            <person name="Frank C."/>
        </authorList>
    </citation>
    <scope>NUCLEOTIDE SEQUENCE [LARGE SCALE GENOMIC DNA]</scope>
    <source>
        <strain evidence="1 2">WP4_2_2</strain>
    </source>
</reference>
<keyword evidence="2" id="KW-1185">Reference proteome</keyword>
<evidence type="ECO:0000313" key="2">
    <source>
        <dbReference type="Proteomes" id="UP000571554"/>
    </source>
</evidence>
<proteinExistence type="predicted"/>
<protein>
    <recommendedName>
        <fullName evidence="3">GAF domain-containing protein</fullName>
    </recommendedName>
</protein>
<evidence type="ECO:0008006" key="3">
    <source>
        <dbReference type="Google" id="ProtNLM"/>
    </source>
</evidence>
<gene>
    <name evidence="1" type="ORF">F4827_003504</name>
</gene>
<comment type="caution">
    <text evidence="1">The sequence shown here is derived from an EMBL/GenBank/DDBJ whole genome shotgun (WGS) entry which is preliminary data.</text>
</comment>
<evidence type="ECO:0000313" key="1">
    <source>
        <dbReference type="EMBL" id="MBB6103649.1"/>
    </source>
</evidence>
<dbReference type="AlphaFoldDB" id="A0A7W9WTJ0"/>
<accession>A0A7W9WTJ0</accession>
<name>A0A7W9WTJ0_9BURK</name>
<dbReference type="RefSeq" id="WP_183725215.1">
    <property type="nucleotide sequence ID" value="NZ_JACHBW010000009.1"/>
</dbReference>
<dbReference type="SUPFAM" id="SSF55781">
    <property type="entry name" value="GAF domain-like"/>
    <property type="match status" value="1"/>
</dbReference>